<name>U1MVV9_9EURY</name>
<organism evidence="1 2">
    <name type="scientific">Haloquadratum walsbyi J07HQW2</name>
    <dbReference type="NCBI Taxonomy" id="1238425"/>
    <lineage>
        <taxon>Archaea</taxon>
        <taxon>Methanobacteriati</taxon>
        <taxon>Methanobacteriota</taxon>
        <taxon>Stenosarchaea group</taxon>
        <taxon>Halobacteria</taxon>
        <taxon>Halobacteriales</taxon>
        <taxon>Haloferacaceae</taxon>
        <taxon>Haloquadratum</taxon>
    </lineage>
</organism>
<reference evidence="1 2" key="1">
    <citation type="journal article" date="2013" name="PLoS ONE">
        <title>Assembly-driven community genomics of a hypersaline microbial ecosystem.</title>
        <authorList>
            <person name="Podell S."/>
            <person name="Ugalde J.A."/>
            <person name="Narasingarao P."/>
            <person name="Banfield J.F."/>
            <person name="Heidelberg K.B."/>
            <person name="Allen E.E."/>
        </authorList>
    </citation>
    <scope>NUCLEOTIDE SEQUENCE [LARGE SCALE GENOMIC DNA]</scope>
    <source>
        <strain evidence="2">J07HQW2</strain>
    </source>
</reference>
<gene>
    <name evidence="1" type="ORF">J07HQW2_00985</name>
</gene>
<protein>
    <submittedName>
        <fullName evidence="1">Uncharacterized protein</fullName>
    </submittedName>
</protein>
<dbReference type="EMBL" id="KE356561">
    <property type="protein sequence ID" value="ERG94549.1"/>
    <property type="molecule type" value="Genomic_DNA"/>
</dbReference>
<evidence type="ECO:0000313" key="1">
    <source>
        <dbReference type="EMBL" id="ERG94549.1"/>
    </source>
</evidence>
<sequence length="50" mass="5504">MNQYHTHTQNAHVIICDAIVHSGGDHTKSIISQWESKLIQLSPSAGKYGT</sequence>
<dbReference type="Proteomes" id="UP000030710">
    <property type="component" value="Unassembled WGS sequence"/>
</dbReference>
<dbReference type="AlphaFoldDB" id="U1MVV9"/>
<evidence type="ECO:0000313" key="2">
    <source>
        <dbReference type="Proteomes" id="UP000030710"/>
    </source>
</evidence>
<dbReference type="HOGENOM" id="CLU_3113015_0_0_2"/>
<accession>U1MVV9</accession>
<proteinExistence type="predicted"/>